<protein>
    <submittedName>
        <fullName evidence="1">Ferritin-like metal-binding protein YciE</fullName>
    </submittedName>
</protein>
<dbReference type="OrthoDB" id="668490at2"/>
<name>A0A1M4UTJ7_9BACT</name>
<dbReference type="STRING" id="1121884.SAMN02745131_00768"/>
<dbReference type="Gene3D" id="1.20.1260.10">
    <property type="match status" value="1"/>
</dbReference>
<reference evidence="1 2" key="1">
    <citation type="submission" date="2016-11" db="EMBL/GenBank/DDBJ databases">
        <authorList>
            <person name="Jaros S."/>
            <person name="Januszkiewicz K."/>
            <person name="Wedrychowicz H."/>
        </authorList>
    </citation>
    <scope>NUCLEOTIDE SEQUENCE [LARGE SCALE GENOMIC DNA]</scope>
    <source>
        <strain evidence="1 2">DSM 18119</strain>
    </source>
</reference>
<proteinExistence type="predicted"/>
<evidence type="ECO:0000313" key="1">
    <source>
        <dbReference type="EMBL" id="SHE59977.1"/>
    </source>
</evidence>
<dbReference type="InterPro" id="IPR012347">
    <property type="entry name" value="Ferritin-like"/>
</dbReference>
<dbReference type="AlphaFoldDB" id="A0A1M4UTJ7"/>
<dbReference type="Proteomes" id="UP000184048">
    <property type="component" value="Unassembled WGS sequence"/>
</dbReference>
<accession>A0A1M4UTJ7</accession>
<dbReference type="RefSeq" id="WP_072833899.1">
    <property type="nucleotide sequence ID" value="NZ_FQUU01000002.1"/>
</dbReference>
<dbReference type="InterPro" id="IPR010287">
    <property type="entry name" value="DUF892_YciF-like"/>
</dbReference>
<sequence>MKKIATIGTLHDLLIYDTRKILYCENQLISALPGWIDRIKSARLKVVMEHYLVYIKYHVDGILKFFERKKLIDFDVQNIVAQAFIDEVNEKMSDCRDAEIIDALLLSSIQEMIHYKICVYGTIAAFAQVLDLDITAAEFYASEKDEKDIDSRLNFLAEQEINPLAKSPIID</sequence>
<dbReference type="InterPro" id="IPR009078">
    <property type="entry name" value="Ferritin-like_SF"/>
</dbReference>
<keyword evidence="2" id="KW-1185">Reference proteome</keyword>
<dbReference type="PANTHER" id="PTHR30565:SF9">
    <property type="entry name" value="PROTEIN YCIF"/>
    <property type="match status" value="1"/>
</dbReference>
<dbReference type="Pfam" id="PF05974">
    <property type="entry name" value="DUF892"/>
    <property type="match status" value="1"/>
</dbReference>
<gene>
    <name evidence="1" type="ORF">SAMN02745131_00768</name>
</gene>
<dbReference type="InterPro" id="IPR047114">
    <property type="entry name" value="YciF"/>
</dbReference>
<dbReference type="PANTHER" id="PTHR30565">
    <property type="entry name" value="PROTEIN YCIF"/>
    <property type="match status" value="1"/>
</dbReference>
<dbReference type="EMBL" id="FQUU01000002">
    <property type="protein sequence ID" value="SHE59977.1"/>
    <property type="molecule type" value="Genomic_DNA"/>
</dbReference>
<evidence type="ECO:0000313" key="2">
    <source>
        <dbReference type="Proteomes" id="UP000184048"/>
    </source>
</evidence>
<dbReference type="SUPFAM" id="SSF47240">
    <property type="entry name" value="Ferritin-like"/>
    <property type="match status" value="1"/>
</dbReference>
<organism evidence="1 2">
    <name type="scientific">Flavisolibacter ginsengisoli DSM 18119</name>
    <dbReference type="NCBI Taxonomy" id="1121884"/>
    <lineage>
        <taxon>Bacteria</taxon>
        <taxon>Pseudomonadati</taxon>
        <taxon>Bacteroidota</taxon>
        <taxon>Chitinophagia</taxon>
        <taxon>Chitinophagales</taxon>
        <taxon>Chitinophagaceae</taxon>
        <taxon>Flavisolibacter</taxon>
    </lineage>
</organism>